<gene>
    <name evidence="3" type="ORF">METZ01_LOCUS113625</name>
</gene>
<dbReference type="InterPro" id="IPR027417">
    <property type="entry name" value="P-loop_NTPase"/>
</dbReference>
<sequence length="392" mass="43530">MSNDQHLRQLLSHIDGRGYKDYKQIKGSYEFSDFNLYIDHVQGDPFALPSKVRLRVDQKRAQIPAGLWTNSVRQVALEDFIARAIRQSVQDLVSPKKGSGKSGLVFIDAGQQEVLERTAVIITEDWVETRLQVGLPAAGRRILGKQAIKILCQEIPQIVEQALMWKNLDHKQCRTFVECVENQETIYQQLDRLGLVAFVANGSVLPRDSGISDLPLSGSQVVDFQAPESLETSIEVPNHLPSGETIIKGMGIPKGITLIVGGGYHGKSTLLKALEKCVYAHIPGDGREYVITTRDAVKIRAEDGRRVEKVNINPFISNLPQEISTDSFCSEDASGSTSQAANIMEALEIGAKLLLLDEDTSATNFMVRDARMQLLVHKDQEPITPFVDRVRE</sequence>
<evidence type="ECO:0000259" key="1">
    <source>
        <dbReference type="Pfam" id="PF09818"/>
    </source>
</evidence>
<feature type="non-terminal residue" evidence="3">
    <location>
        <position position="392"/>
    </location>
</feature>
<dbReference type="InterPro" id="IPR019195">
    <property type="entry name" value="ABC_ATPase_put"/>
</dbReference>
<evidence type="ECO:0008006" key="4">
    <source>
        <dbReference type="Google" id="ProtNLM"/>
    </source>
</evidence>
<dbReference type="Pfam" id="PF09818">
    <property type="entry name" value="ABC_ATPase"/>
    <property type="match status" value="1"/>
</dbReference>
<dbReference type="AlphaFoldDB" id="A0A381X8G6"/>
<feature type="domain" description="ATPase of the ABC class C-terminal" evidence="1">
    <location>
        <begin position="170"/>
        <end position="392"/>
    </location>
</feature>
<protein>
    <recommendedName>
        <fullName evidence="4">ATPase</fullName>
    </recommendedName>
</protein>
<dbReference type="Pfam" id="PF20446">
    <property type="entry name" value="ABC_N"/>
    <property type="match status" value="1"/>
</dbReference>
<dbReference type="SUPFAM" id="SSF52540">
    <property type="entry name" value="P-loop containing nucleoside triphosphate hydrolases"/>
    <property type="match status" value="1"/>
</dbReference>
<accession>A0A381X8G6</accession>
<dbReference type="EMBL" id="UINC01014202">
    <property type="protein sequence ID" value="SVA60771.1"/>
    <property type="molecule type" value="Genomic_DNA"/>
</dbReference>
<dbReference type="PANTHER" id="PTHR38149:SF1">
    <property type="entry name" value="ATPASE"/>
    <property type="match status" value="1"/>
</dbReference>
<evidence type="ECO:0000259" key="2">
    <source>
        <dbReference type="Pfam" id="PF20446"/>
    </source>
</evidence>
<proteinExistence type="predicted"/>
<dbReference type="PANTHER" id="PTHR38149">
    <property type="entry name" value="ATPASE"/>
    <property type="match status" value="1"/>
</dbReference>
<dbReference type="CDD" id="cd00267">
    <property type="entry name" value="ABC_ATPase"/>
    <property type="match status" value="1"/>
</dbReference>
<reference evidence="3" key="1">
    <citation type="submission" date="2018-05" db="EMBL/GenBank/DDBJ databases">
        <authorList>
            <person name="Lanie J.A."/>
            <person name="Ng W.-L."/>
            <person name="Kazmierczak K.M."/>
            <person name="Andrzejewski T.M."/>
            <person name="Davidsen T.M."/>
            <person name="Wayne K.J."/>
            <person name="Tettelin H."/>
            <person name="Glass J.I."/>
            <person name="Rusch D."/>
            <person name="Podicherti R."/>
            <person name="Tsui H.-C.T."/>
            <person name="Winkler M.E."/>
        </authorList>
    </citation>
    <scope>NUCLEOTIDE SEQUENCE</scope>
</reference>
<evidence type="ECO:0000313" key="3">
    <source>
        <dbReference type="EMBL" id="SVA60771.1"/>
    </source>
</evidence>
<organism evidence="3">
    <name type="scientific">marine metagenome</name>
    <dbReference type="NCBI Taxonomy" id="408172"/>
    <lineage>
        <taxon>unclassified sequences</taxon>
        <taxon>metagenomes</taxon>
        <taxon>ecological metagenomes</taxon>
    </lineage>
</organism>
<feature type="domain" description="ATPase of the ABC class N-terminal" evidence="2">
    <location>
        <begin position="5"/>
        <end position="164"/>
    </location>
</feature>
<dbReference type="InterPro" id="IPR046833">
    <property type="entry name" value="ABC_N"/>
</dbReference>
<name>A0A381X8G6_9ZZZZ</name>
<dbReference type="InterPro" id="IPR046834">
    <property type="entry name" value="ABC_ATPase_C"/>
</dbReference>